<dbReference type="Pfam" id="PF14339">
    <property type="entry name" value="DUF4394"/>
    <property type="match status" value="1"/>
</dbReference>
<organism evidence="5 6">
    <name type="scientific">Telmatocola sphagniphila</name>
    <dbReference type="NCBI Taxonomy" id="1123043"/>
    <lineage>
        <taxon>Bacteria</taxon>
        <taxon>Pseudomonadati</taxon>
        <taxon>Planctomycetota</taxon>
        <taxon>Planctomycetia</taxon>
        <taxon>Gemmatales</taxon>
        <taxon>Gemmataceae</taxon>
    </lineage>
</organism>
<evidence type="ECO:0000313" key="6">
    <source>
        <dbReference type="Proteomes" id="UP000676194"/>
    </source>
</evidence>
<dbReference type="EMBL" id="CP074694">
    <property type="protein sequence ID" value="QVL32045.1"/>
    <property type="molecule type" value="Genomic_DNA"/>
</dbReference>
<keyword evidence="1" id="KW-0732">Signal</keyword>
<dbReference type="RefSeq" id="WP_213496630.1">
    <property type="nucleotide sequence ID" value="NZ_CP074694.1"/>
</dbReference>
<name>A0A8E6B7W6_9BACT</name>
<protein>
    <submittedName>
        <fullName evidence="5">DUF4394 domain-containing protein</fullName>
    </submittedName>
</protein>
<reference evidence="5" key="1">
    <citation type="submission" date="2021-05" db="EMBL/GenBank/DDBJ databases">
        <title>Complete genome sequence of the cellulolytic planctomycete Telmatocola sphagniphila SP2T and characterization of the first cellulase from planctomycetes.</title>
        <authorList>
            <person name="Rakitin A.L."/>
            <person name="Beletsky A.V."/>
            <person name="Naumoff D.G."/>
            <person name="Kulichevskaya I.S."/>
            <person name="Mardanov A.V."/>
            <person name="Ravin N.V."/>
            <person name="Dedysh S.N."/>
        </authorList>
    </citation>
    <scope>NUCLEOTIDE SEQUENCE</scope>
    <source>
        <strain evidence="5">SP2T</strain>
    </source>
</reference>
<evidence type="ECO:0000313" key="5">
    <source>
        <dbReference type="EMBL" id="QVL32045.1"/>
    </source>
</evidence>
<dbReference type="SMART" id="SM00191">
    <property type="entry name" value="Int_alpha"/>
    <property type="match status" value="4"/>
</dbReference>
<dbReference type="GO" id="GO:0007155">
    <property type="term" value="P:cell adhesion"/>
    <property type="evidence" value="ECO:0007669"/>
    <property type="project" value="InterPro"/>
</dbReference>
<dbReference type="Pfam" id="PF13517">
    <property type="entry name" value="FG-GAP_3"/>
    <property type="match status" value="1"/>
</dbReference>
<dbReference type="AlphaFoldDB" id="A0A8E6B7W6"/>
<dbReference type="Proteomes" id="UP000676194">
    <property type="component" value="Chromosome"/>
</dbReference>
<evidence type="ECO:0000256" key="1">
    <source>
        <dbReference type="ARBA" id="ARBA00022729"/>
    </source>
</evidence>
<dbReference type="InterPro" id="IPR028994">
    <property type="entry name" value="Integrin_alpha_N"/>
</dbReference>
<dbReference type="Pfam" id="PF01839">
    <property type="entry name" value="FG-GAP"/>
    <property type="match status" value="1"/>
</dbReference>
<dbReference type="InterPro" id="IPR000413">
    <property type="entry name" value="Integrin_alpha"/>
</dbReference>
<evidence type="ECO:0000256" key="3">
    <source>
        <dbReference type="ARBA" id="ARBA00023180"/>
    </source>
</evidence>
<dbReference type="KEGG" id="tsph:KIH39_24950"/>
<gene>
    <name evidence="5" type="ORF">KIH39_24950</name>
</gene>
<dbReference type="SUPFAM" id="SSF69318">
    <property type="entry name" value="Integrin alpha N-terminal domain"/>
    <property type="match status" value="1"/>
</dbReference>
<dbReference type="PRINTS" id="PR01185">
    <property type="entry name" value="INTEGRINA"/>
</dbReference>
<dbReference type="Gene3D" id="2.130.10.130">
    <property type="entry name" value="Integrin alpha, N-terminal"/>
    <property type="match status" value="2"/>
</dbReference>
<dbReference type="PANTHER" id="PTHR46580">
    <property type="entry name" value="SENSOR KINASE-RELATED"/>
    <property type="match status" value="1"/>
</dbReference>
<dbReference type="InterPro" id="IPR013517">
    <property type="entry name" value="FG-GAP"/>
</dbReference>
<evidence type="ECO:0000256" key="2">
    <source>
        <dbReference type="ARBA" id="ARBA00022737"/>
    </source>
</evidence>
<accession>A0A8E6B7W6</accession>
<feature type="domain" description="DUF4394" evidence="4">
    <location>
        <begin position="56"/>
        <end position="301"/>
    </location>
</feature>
<keyword evidence="6" id="KW-1185">Reference proteome</keyword>
<proteinExistence type="predicted"/>
<keyword evidence="3" id="KW-0325">Glycoprotein</keyword>
<dbReference type="GO" id="GO:0008305">
    <property type="term" value="C:integrin complex"/>
    <property type="evidence" value="ECO:0007669"/>
    <property type="project" value="InterPro"/>
</dbReference>
<evidence type="ECO:0000259" key="4">
    <source>
        <dbReference type="Pfam" id="PF14339"/>
    </source>
</evidence>
<keyword evidence="2" id="KW-0677">Repeat</keyword>
<dbReference type="PANTHER" id="PTHR46580:SF4">
    <property type="entry name" value="ATP_GTP-BINDING PROTEIN"/>
    <property type="match status" value="1"/>
</dbReference>
<dbReference type="InterPro" id="IPR013519">
    <property type="entry name" value="Int_alpha_beta-p"/>
</dbReference>
<dbReference type="InterPro" id="IPR025507">
    <property type="entry name" value="DUF4394"/>
</dbReference>
<sequence length="612" mass="62138">MISFSWKHRRSNDFFSNFFGNPPLSSSAFVSHLRVEELEQKNTVSTMMGVTGDNMLVSFNTNSPNVITNSVNITNLAGTTGEEQVVGLSYRPRTGQLYGIGVETVNNQDLLRLYMINPLTGVATQVGSNSITLPPALYYEVSINPAADVLRVESTADVNIRVNLNNGSLISSDTTFKPASLLIDGIAYDRNFNGNLGTNGTTLYGIARNGNQLVTIGGINQNPSPNNGAVTSIGPLGVNISPTAGVGFVIPPSGTAGGTGYAVLTDNNTNLTGLYAINLATGAAIKVGNVGSGTTPLNGLAAVPNSVIAVGSGPGTNADVRVVNGNTGEQLMAISPFNGYLGGVSVALGDVNRDSVPDIIVGAGAGAPGGHVKVYDGATGNLIYSFLAFPGFTGGVQVASGDVNGDGYADIIVAAEGSSGAQVKIFSGQNGTLLSSFGAYPGYNGQFAIAAGDINGNGLSEIVTAAAANGHIKIFNAQGGGATTPGIPNSFLENNGVYRNLSVAVGDVNFDGRPDIIVGEQYGDGLIKVFSGANGSQILNFNAYPGGATGGVNVAVGDVTSSGEYSIRTMPAGTGNLASLGAFSGFDASTQAAFTPFLNYAGSASIAGYRVS</sequence>